<reference evidence="3 4" key="1">
    <citation type="submission" date="2022-04" db="EMBL/GenBank/DDBJ databases">
        <title>Halobacillus sp. isolated from saltern.</title>
        <authorList>
            <person name="Won M."/>
            <person name="Lee C.-M."/>
            <person name="Woen H.-Y."/>
            <person name="Kwon S.-W."/>
        </authorList>
    </citation>
    <scope>NUCLEOTIDE SEQUENCE [LARGE SCALE GENOMIC DNA]</scope>
    <source>
        <strain evidence="3 4">SSBR10-3</strain>
    </source>
</reference>
<dbReference type="RefSeq" id="WP_244709260.1">
    <property type="nucleotide sequence ID" value="NZ_CP095073.1"/>
</dbReference>
<dbReference type="PROSITE" id="PS51257">
    <property type="entry name" value="PROKAR_LIPOPROTEIN"/>
    <property type="match status" value="1"/>
</dbReference>
<dbReference type="Gene3D" id="2.60.40.3760">
    <property type="match status" value="1"/>
</dbReference>
<proteinExistence type="predicted"/>
<evidence type="ECO:0000259" key="2">
    <source>
        <dbReference type="Pfam" id="PF13115"/>
    </source>
</evidence>
<dbReference type="Pfam" id="PF13115">
    <property type="entry name" value="YtkA"/>
    <property type="match status" value="2"/>
</dbReference>
<evidence type="ECO:0000313" key="3">
    <source>
        <dbReference type="EMBL" id="UOQ43803.1"/>
    </source>
</evidence>
<evidence type="ECO:0000313" key="4">
    <source>
        <dbReference type="Proteomes" id="UP000831787"/>
    </source>
</evidence>
<organism evidence="3 4">
    <name type="scientific">Halobacillus salinarum</name>
    <dbReference type="NCBI Taxonomy" id="2932257"/>
    <lineage>
        <taxon>Bacteria</taxon>
        <taxon>Bacillati</taxon>
        <taxon>Bacillota</taxon>
        <taxon>Bacilli</taxon>
        <taxon>Bacillales</taxon>
        <taxon>Bacillaceae</taxon>
        <taxon>Halobacillus</taxon>
    </lineage>
</organism>
<evidence type="ECO:0000256" key="1">
    <source>
        <dbReference type="SAM" id="MobiDB-lite"/>
    </source>
</evidence>
<dbReference type="Gene3D" id="2.60.40.10">
    <property type="entry name" value="Immunoglobulins"/>
    <property type="match status" value="1"/>
</dbReference>
<feature type="domain" description="YtkA-like" evidence="2">
    <location>
        <begin position="52"/>
        <end position="130"/>
    </location>
</feature>
<feature type="region of interest" description="Disordered" evidence="1">
    <location>
        <begin position="148"/>
        <end position="168"/>
    </location>
</feature>
<dbReference type="EMBL" id="CP095073">
    <property type="protein sequence ID" value="UOQ43803.1"/>
    <property type="molecule type" value="Genomic_DNA"/>
</dbReference>
<gene>
    <name evidence="3" type="ORF">MUN89_18265</name>
</gene>
<keyword evidence="4" id="KW-1185">Reference proteome</keyword>
<feature type="domain" description="YtkA-like" evidence="2">
    <location>
        <begin position="168"/>
        <end position="248"/>
    </location>
</feature>
<name>A0ABY4EIV3_9BACI</name>
<sequence length="268" mass="30288">MEQLYKRSVMMKQFIMPGLFTVLLLLLAACGSQEVKDQTGDTDEGAVTKPHVEVKFDEEPLPVNKETTIQAIVTQDGEEVTDAEKVEFEIWKKSDGQDTSEMIEAENQGNGAYAITYSFDSEGTYKVYAHTTANDVHVMPLVEVEVGKEHGKKGNTEEEHSDDHKHSEGKEYTVHFMNDAEFKTGKPSQLTAHIKHGEKPFTGAQVRFEISSYQMDKHEYVDAKEDEDGEYTGTYTFPSAGDYTVKVHYEKPKEDIHGHQESQVNVRK</sequence>
<dbReference type="Proteomes" id="UP000831787">
    <property type="component" value="Chromosome"/>
</dbReference>
<protein>
    <submittedName>
        <fullName evidence="3">FixH family protein</fullName>
    </submittedName>
</protein>
<dbReference type="InterPro" id="IPR013783">
    <property type="entry name" value="Ig-like_fold"/>
</dbReference>
<accession>A0ABY4EIV3</accession>
<dbReference type="InterPro" id="IPR032693">
    <property type="entry name" value="YtkA-like_dom"/>
</dbReference>